<feature type="region of interest" description="Disordered" evidence="1">
    <location>
        <begin position="185"/>
        <end position="209"/>
    </location>
</feature>
<keyword evidence="3" id="KW-1185">Reference proteome</keyword>
<feature type="region of interest" description="Disordered" evidence="1">
    <location>
        <begin position="669"/>
        <end position="694"/>
    </location>
</feature>
<dbReference type="GO" id="GO:0032436">
    <property type="term" value="P:positive regulation of proteasomal ubiquitin-dependent protein catabolic process"/>
    <property type="evidence" value="ECO:0007669"/>
    <property type="project" value="TreeGrafter"/>
</dbReference>
<protein>
    <submittedName>
        <fullName evidence="2">Uncharacterized protein</fullName>
    </submittedName>
</protein>
<gene>
    <name evidence="2" type="ORF">CHC_T00003849001</name>
</gene>
<dbReference type="GO" id="GO:0031461">
    <property type="term" value="C:cullin-RING ubiquitin ligase complex"/>
    <property type="evidence" value="ECO:0007669"/>
    <property type="project" value="TreeGrafter"/>
</dbReference>
<dbReference type="OrthoDB" id="18339at2759"/>
<dbReference type="Proteomes" id="UP000012073">
    <property type="component" value="Unassembled WGS sequence"/>
</dbReference>
<feature type="region of interest" description="Disordered" evidence="1">
    <location>
        <begin position="374"/>
        <end position="451"/>
    </location>
</feature>
<dbReference type="GO" id="GO:1990756">
    <property type="term" value="F:ubiquitin-like ligase-substrate adaptor activity"/>
    <property type="evidence" value="ECO:0007669"/>
    <property type="project" value="TreeGrafter"/>
</dbReference>
<dbReference type="Pfam" id="PF09737">
    <property type="entry name" value="Det1"/>
    <property type="match status" value="2"/>
</dbReference>
<organism evidence="2 3">
    <name type="scientific">Chondrus crispus</name>
    <name type="common">Carrageen Irish moss</name>
    <name type="synonym">Polymorpha crispa</name>
    <dbReference type="NCBI Taxonomy" id="2769"/>
    <lineage>
        <taxon>Eukaryota</taxon>
        <taxon>Rhodophyta</taxon>
        <taxon>Florideophyceae</taxon>
        <taxon>Rhodymeniophycidae</taxon>
        <taxon>Gigartinales</taxon>
        <taxon>Gigartinaceae</taxon>
        <taxon>Chondrus</taxon>
    </lineage>
</organism>
<dbReference type="EMBL" id="HG001733">
    <property type="protein sequence ID" value="CDF35517.1"/>
    <property type="molecule type" value="Genomic_DNA"/>
</dbReference>
<dbReference type="PANTHER" id="PTHR13374">
    <property type="entry name" value="DET1 HOMOLOG DE-ETIOLATED-1 HOMOLOG"/>
    <property type="match status" value="1"/>
</dbReference>
<dbReference type="PhylomeDB" id="R7QAJ5"/>
<dbReference type="KEGG" id="ccp:CHC_T00003849001"/>
<dbReference type="GO" id="GO:0016567">
    <property type="term" value="P:protein ubiquitination"/>
    <property type="evidence" value="ECO:0007669"/>
    <property type="project" value="TreeGrafter"/>
</dbReference>
<dbReference type="AlphaFoldDB" id="R7QAJ5"/>
<dbReference type="STRING" id="2769.R7QAJ5"/>
<proteinExistence type="predicted"/>
<accession>R7QAJ5</accession>
<feature type="compositionally biased region" description="Low complexity" evidence="1">
    <location>
        <begin position="396"/>
        <end position="408"/>
    </location>
</feature>
<dbReference type="OMA" id="RISTWER"/>
<feature type="compositionally biased region" description="Basic and acidic residues" evidence="1">
    <location>
        <begin position="88"/>
        <end position="101"/>
    </location>
</feature>
<dbReference type="Gramene" id="CDF35517">
    <property type="protein sequence ID" value="CDF35517"/>
    <property type="gene ID" value="CHC_T00003849001"/>
</dbReference>
<dbReference type="InterPro" id="IPR019138">
    <property type="entry name" value="De-etiolated_protein_1_Det1"/>
</dbReference>
<evidence type="ECO:0000313" key="2">
    <source>
        <dbReference type="EMBL" id="CDF35517.1"/>
    </source>
</evidence>
<feature type="region of interest" description="Disordered" evidence="1">
    <location>
        <begin position="84"/>
        <end position="115"/>
    </location>
</feature>
<evidence type="ECO:0000256" key="1">
    <source>
        <dbReference type="SAM" id="MobiDB-lite"/>
    </source>
</evidence>
<name>R7QAJ5_CHOCR</name>
<reference evidence="3" key="1">
    <citation type="journal article" date="2013" name="Proc. Natl. Acad. Sci. U.S.A.">
        <title>Genome structure and metabolic features in the red seaweed Chondrus crispus shed light on evolution of the Archaeplastida.</title>
        <authorList>
            <person name="Collen J."/>
            <person name="Porcel B."/>
            <person name="Carre W."/>
            <person name="Ball S.G."/>
            <person name="Chaparro C."/>
            <person name="Tonon T."/>
            <person name="Barbeyron T."/>
            <person name="Michel G."/>
            <person name="Noel B."/>
            <person name="Valentin K."/>
            <person name="Elias M."/>
            <person name="Artiguenave F."/>
            <person name="Arun A."/>
            <person name="Aury J.M."/>
            <person name="Barbosa-Neto J.F."/>
            <person name="Bothwell J.H."/>
            <person name="Bouget F.Y."/>
            <person name="Brillet L."/>
            <person name="Cabello-Hurtado F."/>
            <person name="Capella-Gutierrez S."/>
            <person name="Charrier B."/>
            <person name="Cladiere L."/>
            <person name="Cock J.M."/>
            <person name="Coelho S.M."/>
            <person name="Colleoni C."/>
            <person name="Czjzek M."/>
            <person name="Da Silva C."/>
            <person name="Delage L."/>
            <person name="Denoeud F."/>
            <person name="Deschamps P."/>
            <person name="Dittami S.M."/>
            <person name="Gabaldon T."/>
            <person name="Gachon C.M."/>
            <person name="Groisillier A."/>
            <person name="Herve C."/>
            <person name="Jabbari K."/>
            <person name="Katinka M."/>
            <person name="Kloareg B."/>
            <person name="Kowalczyk N."/>
            <person name="Labadie K."/>
            <person name="Leblanc C."/>
            <person name="Lopez P.J."/>
            <person name="McLachlan D.H."/>
            <person name="Meslet-Cladiere L."/>
            <person name="Moustafa A."/>
            <person name="Nehr Z."/>
            <person name="Nyvall Collen P."/>
            <person name="Panaud O."/>
            <person name="Partensky F."/>
            <person name="Poulain J."/>
            <person name="Rensing S.A."/>
            <person name="Rousvoal S."/>
            <person name="Samson G."/>
            <person name="Symeonidi A."/>
            <person name="Weissenbach J."/>
            <person name="Zambounis A."/>
            <person name="Wincker P."/>
            <person name="Boyen C."/>
        </authorList>
    </citation>
    <scope>NUCLEOTIDE SEQUENCE [LARGE SCALE GENOMIC DNA]</scope>
    <source>
        <strain evidence="3">cv. Stackhouse</strain>
    </source>
</reference>
<evidence type="ECO:0000313" key="3">
    <source>
        <dbReference type="Proteomes" id="UP000012073"/>
    </source>
</evidence>
<dbReference type="GO" id="GO:0005634">
    <property type="term" value="C:nucleus"/>
    <property type="evidence" value="ECO:0007669"/>
    <property type="project" value="TreeGrafter"/>
</dbReference>
<dbReference type="RefSeq" id="XP_005715336.1">
    <property type="nucleotide sequence ID" value="XM_005715279.1"/>
</dbReference>
<dbReference type="PANTHER" id="PTHR13374:SF3">
    <property type="entry name" value="DET1 HOMOLOG"/>
    <property type="match status" value="1"/>
</dbReference>
<dbReference type="GO" id="GO:0031625">
    <property type="term" value="F:ubiquitin protein ligase binding"/>
    <property type="evidence" value="ECO:0007669"/>
    <property type="project" value="TreeGrafter"/>
</dbReference>
<sequence>MRARRRPSRPGLLRALHNRSVGAAHAEEFRSALYSGLVPSSTFTSVSKIPSVSFRRFTPCGRYLVGISRSHRDLVLFRLESGGRRPRPRDAAADLDFDRPSVRPRQPPPPTADPWLIPHHPASAFIVSQFDYAFPTPPPLDNRLPLVPPLTSLFAPSAPYANTRMPRSQRASILADLPVPLVGGIAPGAASPEPRPTRNRNSRTRQSDAERYSCTFSRFFTKLYEVPVALNAETLAPEFCLATPTARYLILASYLPRETDNDPNMPALQLPIVGEPPPAVASTRVLERFTLHLLNVESGVVEDRFTLENDFVDLDGHAGVHMRGDILCVLSIRHQVLHIIKVQENLGRFVYECQIGAMCRSDDELEIARAREAENSYQRKQREEERKRSFSSMVGSSSQIQNSRLSSLPDASMRSKKLPSSHPGEGVAGGNAAGLAAPHSEGATPPKETGLGSGKLKSGFYTGLMQRLLVYVYRRYHSEGNQSLFYRVVGQYSLLVMLKAQFLDEDHLLIRLGSLERGGKISDVATTTCFFVVYCISTTTILNLFENRSTELLSTYQRFRDAFIGDPAVSATLPRVHIENDRAWFSTGSAHPRNGRSSSSKRVRAELAALPMSCQMRNVSPYLDRGIFSYDIHRIAALDGTRPQCLKDLDTVKFISVRTGALRFKLSPGYRSGDGGRRSRRHVGAEGGRHSHSPVSRKRKALYLFHPHYPFVISMDYNLTLPTTYNFHVCGFSD</sequence>
<dbReference type="GeneID" id="17323051"/>